<evidence type="ECO:0000256" key="1">
    <source>
        <dbReference type="SAM" id="MobiDB-lite"/>
    </source>
</evidence>
<evidence type="ECO:0000313" key="3">
    <source>
        <dbReference type="Proteomes" id="UP001597052"/>
    </source>
</evidence>
<dbReference type="RefSeq" id="WP_256394633.1">
    <property type="nucleotide sequence ID" value="NZ_JANHDJ010000001.1"/>
</dbReference>
<dbReference type="Proteomes" id="UP001597052">
    <property type="component" value="Unassembled WGS sequence"/>
</dbReference>
<feature type="compositionally biased region" description="Polar residues" evidence="1">
    <location>
        <begin position="14"/>
        <end position="28"/>
    </location>
</feature>
<accession>A0ABD6D4D6</accession>
<gene>
    <name evidence="2" type="ORF">ACFSBW_03510</name>
</gene>
<organism evidence="2 3">
    <name type="scientific">Halohasta litorea</name>
    <dbReference type="NCBI Taxonomy" id="869891"/>
    <lineage>
        <taxon>Archaea</taxon>
        <taxon>Methanobacteriati</taxon>
        <taxon>Methanobacteriota</taxon>
        <taxon>Stenosarchaea group</taxon>
        <taxon>Halobacteria</taxon>
        <taxon>Halobacteriales</taxon>
        <taxon>Haloferacaceae</taxon>
        <taxon>Halohasta</taxon>
    </lineage>
</organism>
<feature type="compositionally biased region" description="Acidic residues" evidence="1">
    <location>
        <begin position="1"/>
        <end position="11"/>
    </location>
</feature>
<proteinExistence type="predicted"/>
<reference evidence="2 3" key="1">
    <citation type="journal article" date="2019" name="Int. J. Syst. Evol. Microbiol.">
        <title>The Global Catalogue of Microorganisms (GCM) 10K type strain sequencing project: providing services to taxonomists for standard genome sequencing and annotation.</title>
        <authorList>
            <consortium name="The Broad Institute Genomics Platform"/>
            <consortium name="The Broad Institute Genome Sequencing Center for Infectious Disease"/>
            <person name="Wu L."/>
            <person name="Ma J."/>
        </authorList>
    </citation>
    <scope>NUCLEOTIDE SEQUENCE [LARGE SCALE GENOMIC DNA]</scope>
    <source>
        <strain evidence="2 3">CGMCC 1.10593</strain>
    </source>
</reference>
<feature type="region of interest" description="Disordered" evidence="1">
    <location>
        <begin position="137"/>
        <end position="175"/>
    </location>
</feature>
<dbReference type="EMBL" id="JBHUDM010000001">
    <property type="protein sequence ID" value="MFD1640942.1"/>
    <property type="molecule type" value="Genomic_DNA"/>
</dbReference>
<feature type="region of interest" description="Disordered" evidence="1">
    <location>
        <begin position="1"/>
        <end position="95"/>
    </location>
</feature>
<feature type="compositionally biased region" description="Polar residues" evidence="1">
    <location>
        <begin position="146"/>
        <end position="166"/>
    </location>
</feature>
<comment type="caution">
    <text evidence="2">The sequence shown here is derived from an EMBL/GenBank/DDBJ whole genome shotgun (WGS) entry which is preliminary data.</text>
</comment>
<dbReference type="AlphaFoldDB" id="A0ABD6D4D6"/>
<keyword evidence="3" id="KW-1185">Reference proteome</keyword>
<name>A0ABD6D4D6_9EURY</name>
<sequence length="175" mass="18758">MNDSESTPDESVEQHSNQWSGPQLQSCPNCGVVGLPKRIAAHDCSPNQTPNAASHKHTDKDTTDHTTEGPALKLNTTIVRQREADHTTGSLEITRAATTDPTLTLGLITNRESTTIELTPQQAIQVANTLQTTATEIAASELPDDASQTPNTNQIQDTESTPSTEPTLGVFETDD</sequence>
<protein>
    <submittedName>
        <fullName evidence="2">Uncharacterized protein</fullName>
    </submittedName>
</protein>
<feature type="compositionally biased region" description="Basic and acidic residues" evidence="1">
    <location>
        <begin position="56"/>
        <end position="67"/>
    </location>
</feature>
<evidence type="ECO:0000313" key="2">
    <source>
        <dbReference type="EMBL" id="MFD1640942.1"/>
    </source>
</evidence>